<dbReference type="InterPro" id="IPR005162">
    <property type="entry name" value="Retrotrans_gag_dom"/>
</dbReference>
<dbReference type="Pfam" id="PF03732">
    <property type="entry name" value="Retrotrans_gag"/>
    <property type="match status" value="1"/>
</dbReference>
<reference evidence="3 4" key="1">
    <citation type="journal article" date="2020" name="ISME J.">
        <title>Uncovering the hidden diversity of litter-decomposition mechanisms in mushroom-forming fungi.</title>
        <authorList>
            <person name="Floudas D."/>
            <person name="Bentzer J."/>
            <person name="Ahren D."/>
            <person name="Johansson T."/>
            <person name="Persson P."/>
            <person name="Tunlid A."/>
        </authorList>
    </citation>
    <scope>NUCLEOTIDE SEQUENCE [LARGE SCALE GENOMIC DNA]</scope>
    <source>
        <strain evidence="3 4">CBS 291.85</strain>
    </source>
</reference>
<evidence type="ECO:0000256" key="1">
    <source>
        <dbReference type="SAM" id="MobiDB-lite"/>
    </source>
</evidence>
<feature type="compositionally biased region" description="Polar residues" evidence="1">
    <location>
        <begin position="1"/>
        <end position="11"/>
    </location>
</feature>
<name>A0A8H5CT86_9AGAR</name>
<evidence type="ECO:0000313" key="4">
    <source>
        <dbReference type="Proteomes" id="UP000559256"/>
    </source>
</evidence>
<protein>
    <recommendedName>
        <fullName evidence="2">Retrotransposon gag domain-containing protein</fullName>
    </recommendedName>
</protein>
<organism evidence="3 4">
    <name type="scientific">Tetrapyrgos nigripes</name>
    <dbReference type="NCBI Taxonomy" id="182062"/>
    <lineage>
        <taxon>Eukaryota</taxon>
        <taxon>Fungi</taxon>
        <taxon>Dikarya</taxon>
        <taxon>Basidiomycota</taxon>
        <taxon>Agaricomycotina</taxon>
        <taxon>Agaricomycetes</taxon>
        <taxon>Agaricomycetidae</taxon>
        <taxon>Agaricales</taxon>
        <taxon>Marasmiineae</taxon>
        <taxon>Marasmiaceae</taxon>
        <taxon>Tetrapyrgos</taxon>
    </lineage>
</organism>
<dbReference type="EMBL" id="JAACJM010000100">
    <property type="protein sequence ID" value="KAF5346636.1"/>
    <property type="molecule type" value="Genomic_DNA"/>
</dbReference>
<feature type="compositionally biased region" description="Low complexity" evidence="1">
    <location>
        <begin position="19"/>
        <end position="49"/>
    </location>
</feature>
<feature type="domain" description="Retrotransposon gag" evidence="2">
    <location>
        <begin position="310"/>
        <end position="393"/>
    </location>
</feature>
<feature type="region of interest" description="Disordered" evidence="1">
    <location>
        <begin position="1"/>
        <end position="53"/>
    </location>
</feature>
<dbReference type="Proteomes" id="UP000559256">
    <property type="component" value="Unassembled WGS sequence"/>
</dbReference>
<accession>A0A8H5CT86</accession>
<dbReference type="OrthoDB" id="407598at2759"/>
<dbReference type="AlphaFoldDB" id="A0A8H5CT86"/>
<evidence type="ECO:0000313" key="3">
    <source>
        <dbReference type="EMBL" id="KAF5346636.1"/>
    </source>
</evidence>
<evidence type="ECO:0000259" key="2">
    <source>
        <dbReference type="Pfam" id="PF03732"/>
    </source>
</evidence>
<proteinExistence type="predicted"/>
<keyword evidence="4" id="KW-1185">Reference proteome</keyword>
<sequence length="399" mass="43587">MSPGQSQTANAPLSHPDNELTTNTTPNTPARPPDTISKRPAAAPLSSASKKPHLSSDFLAGLVREVSGMNTTFRALLVPPATPSPTPSGPPPPTCCDSIILGNSATTSTTPSRAPSCASCTSHASSSVPSRLSCRGQLHGFDLIDQRHVCFDIDSYFEDGDERFFNSAFLLQHFHYLPLPSPTSHIPIIPSSPIPSDINMSEQAQQPHFDMHCAEQIHQAATIQDIINAHGLLQEQVTTFLQRINQQQTQPQPQAHTISQSSDKYSMAKPEPFKGKAVDVRSFLASFRNWAGEQRDIAGNEGKMIRSALSFMQGEAGIWAVPYIEEAMAYNRTNQTVNLFNGTWSIFVEAFKAQFGSLDEQADARDAIEGLVQGKQTVVKYIQVFRDLGQSTDYSDEDL</sequence>
<gene>
    <name evidence="3" type="ORF">D9758_013204</name>
</gene>
<feature type="region of interest" description="Disordered" evidence="1">
    <location>
        <begin position="246"/>
        <end position="269"/>
    </location>
</feature>
<feature type="compositionally biased region" description="Polar residues" evidence="1">
    <location>
        <begin position="255"/>
        <end position="264"/>
    </location>
</feature>
<comment type="caution">
    <text evidence="3">The sequence shown here is derived from an EMBL/GenBank/DDBJ whole genome shotgun (WGS) entry which is preliminary data.</text>
</comment>